<evidence type="ECO:0000313" key="2">
    <source>
        <dbReference type="EMBL" id="QUS42045.1"/>
    </source>
</evidence>
<dbReference type="RefSeq" id="WP_211913867.1">
    <property type="nucleotide sequence ID" value="NZ_CP036498.1"/>
</dbReference>
<sequence length="91" mass="9741">MATNKPTGDNARKGAVKKRSQTKTTMGGATTWTKREKGSGEFMAIKKAPKKPATKKTAKSSASGKSAAAKKKSVKKTTVAKKFKGVRREKK</sequence>
<feature type="compositionally biased region" description="Basic residues" evidence="1">
    <location>
        <begin position="47"/>
        <end position="58"/>
    </location>
</feature>
<accession>A0ABX8AI87</accession>
<protein>
    <submittedName>
        <fullName evidence="2">Uncharacterized protein</fullName>
    </submittedName>
</protein>
<evidence type="ECO:0000313" key="3">
    <source>
        <dbReference type="Proteomes" id="UP000682843"/>
    </source>
</evidence>
<feature type="region of interest" description="Disordered" evidence="1">
    <location>
        <begin position="1"/>
        <end position="91"/>
    </location>
</feature>
<feature type="compositionally biased region" description="Basic residues" evidence="1">
    <location>
        <begin position="68"/>
        <end position="91"/>
    </location>
</feature>
<reference evidence="2 3" key="1">
    <citation type="submission" date="2019-02" db="EMBL/GenBank/DDBJ databases">
        <title>Emended description of the genus Rhodopseudomonas and description of Rhodopseudomonas albus sp. nov., a non-phototrophic, heavy-metal-tolerant bacterium isolated from garden soil.</title>
        <authorList>
            <person name="Bao Z."/>
            <person name="Cao W.W."/>
            <person name="Sato Y."/>
            <person name="Nishizawa T."/>
            <person name="Zhao J."/>
            <person name="Guo Y."/>
            <person name="Ohta H."/>
        </authorList>
    </citation>
    <scope>NUCLEOTIDE SEQUENCE [LARGE SCALE GENOMIC DNA]</scope>
    <source>
        <strain evidence="2 3">SK50-23</strain>
    </source>
</reference>
<keyword evidence="3" id="KW-1185">Reference proteome</keyword>
<evidence type="ECO:0000256" key="1">
    <source>
        <dbReference type="SAM" id="MobiDB-lite"/>
    </source>
</evidence>
<name>A0ABX8AI87_9BRAD</name>
<organism evidence="2 3">
    <name type="scientific">Tardiphaga alba</name>
    <dbReference type="NCBI Taxonomy" id="340268"/>
    <lineage>
        <taxon>Bacteria</taxon>
        <taxon>Pseudomonadati</taxon>
        <taxon>Pseudomonadota</taxon>
        <taxon>Alphaproteobacteria</taxon>
        <taxon>Hyphomicrobiales</taxon>
        <taxon>Nitrobacteraceae</taxon>
        <taxon>Tardiphaga</taxon>
    </lineage>
</organism>
<feature type="compositionally biased region" description="Low complexity" evidence="1">
    <location>
        <begin position="22"/>
        <end position="32"/>
    </location>
</feature>
<dbReference type="EMBL" id="CP036498">
    <property type="protein sequence ID" value="QUS42045.1"/>
    <property type="molecule type" value="Genomic_DNA"/>
</dbReference>
<gene>
    <name evidence="2" type="ORF">RPMA_26870</name>
</gene>
<dbReference type="Proteomes" id="UP000682843">
    <property type="component" value="Chromosome"/>
</dbReference>
<proteinExistence type="predicted"/>